<evidence type="ECO:0000313" key="6">
    <source>
        <dbReference type="EMBL" id="WIM04681.1"/>
    </source>
</evidence>
<keyword evidence="4" id="KW-0029">Amino-acid transport</keyword>
<dbReference type="KEGG" id="npv:OHM77_08195"/>
<name>A0AA49IXR6_9PROT</name>
<proteinExistence type="inferred from homology"/>
<sequence length="393" mass="41180">MNIPAKAFPIAALVALTMTGCGKEAPPAPSASQAPSPLIVRLGHAAPLTGPQSHIGKDNENGARLAVEDANAAGIKIGGRDVKFELVGEDDQADPRQGTLVAQKFVDGKVNAVIGHLNSGTTIPASKIYFDAGLPQVSPSATNPAYTHQGFKTAFRVMANDEQQGRVLGEYAAKNLQAKTVAIIDDKTAYGEGLASEFKKAATAGGVKIVAEEHTDDKAVDFAAILTKIKGKKPDLIFFGGMDPQAAPMAMQIKKLGIAARLLMGDGGCTTDFVRNAGDAAEGHYCSLPGIPYEKMPGGPKFIERYKARFNLDIQLYAPYAYDAVMVAVEAIKRAGSAEPANILAELPKTDHQGVTTRINFDANGDLKDGAVTLYTAKGGKWAAMDTIGGAAK</sequence>
<dbReference type="PRINTS" id="PR00337">
    <property type="entry name" value="LEUILEVALBP"/>
</dbReference>
<dbReference type="PANTHER" id="PTHR47151:SF2">
    <property type="entry name" value="AMINO ACID BINDING PROTEIN"/>
    <property type="match status" value="1"/>
</dbReference>
<dbReference type="InterPro" id="IPR028082">
    <property type="entry name" value="Peripla_BP_I"/>
</dbReference>
<evidence type="ECO:0000256" key="3">
    <source>
        <dbReference type="ARBA" id="ARBA00022729"/>
    </source>
</evidence>
<comment type="similarity">
    <text evidence="1">Belongs to the leucine-binding protein family.</text>
</comment>
<evidence type="ECO:0000256" key="1">
    <source>
        <dbReference type="ARBA" id="ARBA00010062"/>
    </source>
</evidence>
<dbReference type="SUPFAM" id="SSF53822">
    <property type="entry name" value="Periplasmic binding protein-like I"/>
    <property type="match status" value="1"/>
</dbReference>
<evidence type="ECO:0000256" key="2">
    <source>
        <dbReference type="ARBA" id="ARBA00022448"/>
    </source>
</evidence>
<dbReference type="Pfam" id="PF13458">
    <property type="entry name" value="Peripla_BP_6"/>
    <property type="match status" value="1"/>
</dbReference>
<reference evidence="6" key="1">
    <citation type="journal article" date="2023" name="Nat. Microbiol.">
        <title>Enrichment and characterization of a nitric oxide-reducing microbial community in a continuous bioreactor.</title>
        <authorList>
            <person name="Garrido-Amador P."/>
            <person name="Stortenbeker N."/>
            <person name="Wessels H.J.C.T."/>
            <person name="Speth D.R."/>
            <person name="Garcia-Heredia I."/>
            <person name="Kartal B."/>
        </authorList>
    </citation>
    <scope>NUCLEOTIDE SEQUENCE</scope>
    <source>
        <strain evidence="6">MAG1</strain>
    </source>
</reference>
<dbReference type="PROSITE" id="PS51257">
    <property type="entry name" value="PROKAR_LIPOPROTEIN"/>
    <property type="match status" value="1"/>
</dbReference>
<dbReference type="CDD" id="cd06342">
    <property type="entry name" value="PBP1_ABC_LIVBP-like"/>
    <property type="match status" value="1"/>
</dbReference>
<dbReference type="InterPro" id="IPR028081">
    <property type="entry name" value="Leu-bd"/>
</dbReference>
<accession>A0AA49IXR6</accession>
<feature type="domain" description="Leucine-binding protein" evidence="5">
    <location>
        <begin position="40"/>
        <end position="380"/>
    </location>
</feature>
<protein>
    <submittedName>
        <fullName evidence="6">Branched-chain amino acid ABC transporter substrate-binding protein</fullName>
    </submittedName>
</protein>
<keyword evidence="3" id="KW-0732">Signal</keyword>
<dbReference type="PANTHER" id="PTHR47151">
    <property type="entry name" value="LEU/ILE/VAL-BINDING ABC TRANSPORTER SUBUNIT"/>
    <property type="match status" value="1"/>
</dbReference>
<organism evidence="6">
    <name type="scientific">Candidatus Nitricoxidivorans perseverans</name>
    <dbReference type="NCBI Taxonomy" id="2975601"/>
    <lineage>
        <taxon>Bacteria</taxon>
        <taxon>Pseudomonadati</taxon>
        <taxon>Pseudomonadota</taxon>
        <taxon>Betaproteobacteria</taxon>
        <taxon>Nitrosomonadales</taxon>
        <taxon>Sterolibacteriaceae</taxon>
        <taxon>Candidatus Nitricoxidivorans</taxon>
    </lineage>
</organism>
<evidence type="ECO:0000259" key="5">
    <source>
        <dbReference type="Pfam" id="PF13458"/>
    </source>
</evidence>
<dbReference type="EMBL" id="CP107246">
    <property type="protein sequence ID" value="WIM04681.1"/>
    <property type="molecule type" value="Genomic_DNA"/>
</dbReference>
<evidence type="ECO:0000256" key="4">
    <source>
        <dbReference type="ARBA" id="ARBA00022970"/>
    </source>
</evidence>
<keyword evidence="2" id="KW-0813">Transport</keyword>
<dbReference type="AlphaFoldDB" id="A0AA49IXR6"/>
<dbReference type="GO" id="GO:0006865">
    <property type="term" value="P:amino acid transport"/>
    <property type="evidence" value="ECO:0007669"/>
    <property type="project" value="UniProtKB-KW"/>
</dbReference>
<dbReference type="Gene3D" id="3.40.50.2300">
    <property type="match status" value="2"/>
</dbReference>
<gene>
    <name evidence="6" type="ORF">OHM77_08195</name>
</gene>
<dbReference type="InterPro" id="IPR000709">
    <property type="entry name" value="Leu_Ile_Val-bd"/>
</dbReference>
<dbReference type="Proteomes" id="UP001234916">
    <property type="component" value="Chromosome"/>
</dbReference>